<keyword evidence="3" id="KW-1185">Reference proteome</keyword>
<evidence type="ECO:0000313" key="2">
    <source>
        <dbReference type="EMBL" id="ODM93175.1"/>
    </source>
</evidence>
<dbReference type="Proteomes" id="UP000094527">
    <property type="component" value="Unassembled WGS sequence"/>
</dbReference>
<gene>
    <name evidence="2" type="ORF">Ocin01_13507</name>
</gene>
<dbReference type="AlphaFoldDB" id="A0A1D2MJW4"/>
<reference evidence="2 3" key="1">
    <citation type="journal article" date="2016" name="Genome Biol. Evol.">
        <title>Gene Family Evolution Reflects Adaptation to Soil Environmental Stressors in the Genome of the Collembolan Orchesella cincta.</title>
        <authorList>
            <person name="Faddeeva-Vakhrusheva A."/>
            <person name="Derks M.F."/>
            <person name="Anvar S.Y."/>
            <person name="Agamennone V."/>
            <person name="Suring W."/>
            <person name="Smit S."/>
            <person name="van Straalen N.M."/>
            <person name="Roelofs D."/>
        </authorList>
    </citation>
    <scope>NUCLEOTIDE SEQUENCE [LARGE SCALE GENOMIC DNA]</scope>
    <source>
        <tissue evidence="2">Mixed pool</tissue>
    </source>
</reference>
<organism evidence="2 3">
    <name type="scientific">Orchesella cincta</name>
    <name type="common">Springtail</name>
    <name type="synonym">Podura cincta</name>
    <dbReference type="NCBI Taxonomy" id="48709"/>
    <lineage>
        <taxon>Eukaryota</taxon>
        <taxon>Metazoa</taxon>
        <taxon>Ecdysozoa</taxon>
        <taxon>Arthropoda</taxon>
        <taxon>Hexapoda</taxon>
        <taxon>Collembola</taxon>
        <taxon>Entomobryomorpha</taxon>
        <taxon>Entomobryoidea</taxon>
        <taxon>Orchesellidae</taxon>
        <taxon>Orchesellinae</taxon>
        <taxon>Orchesella</taxon>
    </lineage>
</organism>
<name>A0A1D2MJW4_ORCCI</name>
<evidence type="ECO:0000256" key="1">
    <source>
        <dbReference type="SAM" id="Phobius"/>
    </source>
</evidence>
<feature type="transmembrane region" description="Helical" evidence="1">
    <location>
        <begin position="33"/>
        <end position="56"/>
    </location>
</feature>
<comment type="caution">
    <text evidence="2">The sequence shown here is derived from an EMBL/GenBank/DDBJ whole genome shotgun (WGS) entry which is preliminary data.</text>
</comment>
<protein>
    <submittedName>
        <fullName evidence="2">Uncharacterized protein</fullName>
    </submittedName>
</protein>
<keyword evidence="1" id="KW-1133">Transmembrane helix</keyword>
<evidence type="ECO:0000313" key="3">
    <source>
        <dbReference type="Proteomes" id="UP000094527"/>
    </source>
</evidence>
<accession>A0A1D2MJW4</accession>
<proteinExistence type="predicted"/>
<dbReference type="EMBL" id="LJIJ01001052">
    <property type="protein sequence ID" value="ODM93175.1"/>
    <property type="molecule type" value="Genomic_DNA"/>
</dbReference>
<keyword evidence="1" id="KW-0812">Transmembrane</keyword>
<keyword evidence="1" id="KW-0472">Membrane</keyword>
<sequence length="66" mass="7358">MISKKCYALNFYTRHGGKLLGSSPNRSQSSLKCVILMMMMMIFLLEPSATLSSIPFEVSVNPKISE</sequence>